<dbReference type="Gene3D" id="3.90.850.10">
    <property type="entry name" value="Fumarylacetoacetase-like, C-terminal domain"/>
    <property type="match status" value="1"/>
</dbReference>
<evidence type="ECO:0000259" key="6">
    <source>
        <dbReference type="Pfam" id="PF01557"/>
    </source>
</evidence>
<dbReference type="Pfam" id="PF01557">
    <property type="entry name" value="FAA_hydrolase"/>
    <property type="match status" value="1"/>
</dbReference>
<evidence type="ECO:0000313" key="7">
    <source>
        <dbReference type="EMBL" id="RVX72406.1"/>
    </source>
</evidence>
<keyword evidence="5" id="KW-0585">Phenylalanine catabolism</keyword>
<dbReference type="InterPro" id="IPR036663">
    <property type="entry name" value="Fumarylacetoacetase_C_sf"/>
</dbReference>
<dbReference type="GO" id="GO:0006572">
    <property type="term" value="P:L-tyrosine catabolic process"/>
    <property type="evidence" value="ECO:0007669"/>
    <property type="project" value="UniProtKB-UniRule"/>
</dbReference>
<dbReference type="PANTHER" id="PTHR43069">
    <property type="entry name" value="FUMARYLACETOACETASE"/>
    <property type="match status" value="1"/>
</dbReference>
<dbReference type="Proteomes" id="UP000288859">
    <property type="component" value="Unassembled WGS sequence"/>
</dbReference>
<dbReference type="SUPFAM" id="SSF63433">
    <property type="entry name" value="Fumarylacetoacetate hydrolase, FAH, N-terminal domain"/>
    <property type="match status" value="1"/>
</dbReference>
<evidence type="ECO:0000256" key="1">
    <source>
        <dbReference type="ARBA" id="ARBA00010211"/>
    </source>
</evidence>
<reference evidence="7 8" key="1">
    <citation type="submission" date="2017-03" db="EMBL/GenBank/DDBJ databases">
        <title>Genomes of endolithic fungi from Antarctica.</title>
        <authorList>
            <person name="Coleine C."/>
            <person name="Masonjones S."/>
            <person name="Stajich J.E."/>
        </authorList>
    </citation>
    <scope>NUCLEOTIDE SEQUENCE [LARGE SCALE GENOMIC DNA]</scope>
    <source>
        <strain evidence="7 8">CCFEE 6314</strain>
    </source>
</reference>
<feature type="binding site" evidence="3">
    <location>
        <position position="204"/>
    </location>
    <ligand>
        <name>substrate</name>
    </ligand>
</feature>
<dbReference type="GO" id="GO:0046872">
    <property type="term" value="F:metal ion binding"/>
    <property type="evidence" value="ECO:0007669"/>
    <property type="project" value="UniProtKB-UniRule"/>
</dbReference>
<evidence type="ECO:0000256" key="4">
    <source>
        <dbReference type="PIRSR" id="PIRSR605959-3"/>
    </source>
</evidence>
<dbReference type="SUPFAM" id="SSF56529">
    <property type="entry name" value="FAH"/>
    <property type="match status" value="1"/>
</dbReference>
<evidence type="ECO:0000256" key="2">
    <source>
        <dbReference type="PIRSR" id="PIRSR605959-1"/>
    </source>
</evidence>
<dbReference type="InterPro" id="IPR011234">
    <property type="entry name" value="Fumarylacetoacetase-like_C"/>
</dbReference>
<keyword evidence="5" id="KW-0828">Tyrosine catabolism</keyword>
<dbReference type="EMBL" id="NAJM01000012">
    <property type="protein sequence ID" value="RVX72406.1"/>
    <property type="molecule type" value="Genomic_DNA"/>
</dbReference>
<evidence type="ECO:0000313" key="8">
    <source>
        <dbReference type="Proteomes" id="UP000288859"/>
    </source>
</evidence>
<keyword evidence="5" id="KW-0378">Hydrolase</keyword>
<dbReference type="GO" id="GO:1902000">
    <property type="term" value="P:homogentisate catabolic process"/>
    <property type="evidence" value="ECO:0007669"/>
    <property type="project" value="TreeGrafter"/>
</dbReference>
<feature type="domain" description="Fumarylacetoacetase-like C-terminal" evidence="6">
    <location>
        <begin position="112"/>
        <end position="389"/>
    </location>
</feature>
<feature type="binding site" evidence="4">
    <location>
        <position position="163"/>
    </location>
    <ligand>
        <name>Ca(2+)</name>
        <dbReference type="ChEBI" id="CHEBI:29108"/>
    </ligand>
</feature>
<dbReference type="GO" id="GO:0006559">
    <property type="term" value="P:L-phenylalanine catabolic process"/>
    <property type="evidence" value="ECO:0007669"/>
    <property type="project" value="UniProtKB-UniRule"/>
</dbReference>
<sequence length="395" mass="43170">MNASVPFPIPIDKNSPFSLSNLPFGIFSTRANLGLGHRRRAATERTSIRTSIIENLSTATSPIFTDAKLNTGVFTPMAEVEMHMPMRVTDYTDSFSSLIHAQNCLHPLGLEIPSALTEYPMGYNGRVSTLCVSGTQVIRPQGYFVNEGDRRPTFQETKQLDFEVELGAFISKPIPTGTRINAKEAADHIFGYVLLNDWSARDIQKYEMPPLGPFHSKGFITTISPWIVTLDALRYSMHQPPPSNSTDIHPMLVADDSNHGVYDIQFSAKITRGTDRLVELVRSSFTDSYWSIPQMIAYQSSSLIGLHTGDLVASGTISSKPPATTDNSSSGTIAGNGCLLEVFAQKHVLPAIDGKPMSWLQDGDELTMEGWFPTSDGGRAGFGPLTSLVVPALKI</sequence>
<accession>A0A438N9G6</accession>
<comment type="similarity">
    <text evidence="1 5">Belongs to the FAH family.</text>
</comment>
<organism evidence="7 8">
    <name type="scientific">Exophiala mesophila</name>
    <name type="common">Black yeast-like fungus</name>
    <dbReference type="NCBI Taxonomy" id="212818"/>
    <lineage>
        <taxon>Eukaryota</taxon>
        <taxon>Fungi</taxon>
        <taxon>Dikarya</taxon>
        <taxon>Ascomycota</taxon>
        <taxon>Pezizomycotina</taxon>
        <taxon>Eurotiomycetes</taxon>
        <taxon>Chaetothyriomycetidae</taxon>
        <taxon>Chaetothyriales</taxon>
        <taxon>Herpotrichiellaceae</taxon>
        <taxon>Exophiala</taxon>
    </lineage>
</organism>
<feature type="binding site" evidence="3">
    <location>
        <position position="316"/>
    </location>
    <ligand>
        <name>substrate</name>
    </ligand>
</feature>
<dbReference type="InterPro" id="IPR005959">
    <property type="entry name" value="Fumarylacetoacetase"/>
</dbReference>
<feature type="binding site" evidence="4">
    <location>
        <position position="221"/>
    </location>
    <ligand>
        <name>Mg(2+)</name>
        <dbReference type="ChEBI" id="CHEBI:18420"/>
    </ligand>
</feature>
<name>A0A438N9G6_EXOME</name>
<keyword evidence="4 5" id="KW-0479">Metal-binding</keyword>
<dbReference type="AlphaFoldDB" id="A0A438N9G6"/>
<protein>
    <recommendedName>
        <fullName evidence="5">Fumarylacetoacetase</fullName>
        <ecNumber evidence="5">3.7.1.2</ecNumber>
    </recommendedName>
    <alternativeName>
        <fullName evidence="5">Fumarylacetoacetate hydrolase</fullName>
    </alternativeName>
</protein>
<feature type="binding site" evidence="4">
    <location>
        <position position="93"/>
    </location>
    <ligand>
        <name>Ca(2+)</name>
        <dbReference type="ChEBI" id="CHEBI:29108"/>
    </ligand>
</feature>
<proteinExistence type="inferred from homology"/>
<comment type="cofactor">
    <cofactor evidence="5">
        <name>Mg(2+)</name>
        <dbReference type="ChEBI" id="CHEBI:18420"/>
    </cofactor>
    <cofactor evidence="5">
        <name>Ca(2+)</name>
        <dbReference type="ChEBI" id="CHEBI:29108"/>
    </cofactor>
</comment>
<feature type="binding site" evidence="4">
    <location>
        <position position="197"/>
    </location>
    <ligand>
        <name>Mg(2+)</name>
        <dbReference type="ChEBI" id="CHEBI:18420"/>
    </ligand>
</feature>
<dbReference type="VEuPathDB" id="FungiDB:PV10_03909"/>
<feature type="binding site" evidence="4">
    <location>
        <position position="197"/>
    </location>
    <ligand>
        <name>Ca(2+)</name>
        <dbReference type="ChEBI" id="CHEBI:29108"/>
    </ligand>
</feature>
<comment type="catalytic activity">
    <reaction evidence="5">
        <text>4-fumarylacetoacetate + H2O = acetoacetate + fumarate + H(+)</text>
        <dbReference type="Rhea" id="RHEA:10244"/>
        <dbReference type="ChEBI" id="CHEBI:13705"/>
        <dbReference type="ChEBI" id="CHEBI:15377"/>
        <dbReference type="ChEBI" id="CHEBI:15378"/>
        <dbReference type="ChEBI" id="CHEBI:18034"/>
        <dbReference type="ChEBI" id="CHEBI:29806"/>
        <dbReference type="EC" id="3.7.1.2"/>
    </reaction>
</comment>
<feature type="active site" description="Proton acceptor" evidence="2">
    <location>
        <position position="100"/>
    </location>
</feature>
<comment type="pathway">
    <text evidence="5">Amino-acid degradation; L-phenylalanine degradation; acetoacetate and fumarate from L-phenylalanine: step 6/6.</text>
</comment>
<feature type="binding site" evidence="4">
    <location>
        <position position="165"/>
    </location>
    <ligand>
        <name>Ca(2+)</name>
        <dbReference type="ChEBI" id="CHEBI:29108"/>
    </ligand>
</feature>
<feature type="binding site" evidence="4">
    <location>
        <position position="217"/>
    </location>
    <ligand>
        <name>Mg(2+)</name>
        <dbReference type="ChEBI" id="CHEBI:18420"/>
    </ligand>
</feature>
<comment type="caution">
    <text evidence="7">The sequence shown here is derived from an EMBL/GenBank/DDBJ whole genome shotgun (WGS) entry which is preliminary data.</text>
</comment>
<feature type="binding site" evidence="3">
    <location>
        <position position="95"/>
    </location>
    <ligand>
        <name>substrate</name>
    </ligand>
</feature>
<dbReference type="PANTHER" id="PTHR43069:SF2">
    <property type="entry name" value="FUMARYLACETOACETASE"/>
    <property type="match status" value="1"/>
</dbReference>
<dbReference type="OrthoDB" id="9971669at2759"/>
<keyword evidence="4 5" id="KW-0106">Calcium</keyword>
<keyword evidence="4 5" id="KW-0460">Magnesium</keyword>
<dbReference type="UniPathway" id="UPA00139">
    <property type="reaction ID" value="UER00341"/>
</dbReference>
<dbReference type="EC" id="3.7.1.2" evidence="5"/>
<dbReference type="InterPro" id="IPR036462">
    <property type="entry name" value="Fumarylacetoacetase_N_sf"/>
</dbReference>
<evidence type="ECO:0000256" key="5">
    <source>
        <dbReference type="RuleBase" id="RU366008"/>
    </source>
</evidence>
<gene>
    <name evidence="7" type="ORF">B0A52_03594</name>
</gene>
<evidence type="ECO:0000256" key="3">
    <source>
        <dbReference type="PIRSR" id="PIRSR605959-2"/>
    </source>
</evidence>
<dbReference type="GO" id="GO:0004334">
    <property type="term" value="F:fumarylacetoacetase activity"/>
    <property type="evidence" value="ECO:0007669"/>
    <property type="project" value="UniProtKB-UniRule"/>
</dbReference>